<protein>
    <submittedName>
        <fullName evidence="3">GIY-YIG nuclease family protein</fullName>
    </submittedName>
</protein>
<dbReference type="EMBL" id="JBEWYP010000009">
    <property type="protein sequence ID" value="MET7030456.1"/>
    <property type="molecule type" value="Genomic_DNA"/>
</dbReference>
<keyword evidence="4" id="KW-1185">Reference proteome</keyword>
<evidence type="ECO:0000313" key="4">
    <source>
        <dbReference type="Proteomes" id="UP001549773"/>
    </source>
</evidence>
<proteinExistence type="inferred from homology"/>
<dbReference type="InterPro" id="IPR000305">
    <property type="entry name" value="GIY-YIG_endonuc"/>
</dbReference>
<evidence type="ECO:0000259" key="2">
    <source>
        <dbReference type="PROSITE" id="PS50164"/>
    </source>
</evidence>
<feature type="domain" description="GIY-YIG" evidence="2">
    <location>
        <begin position="1"/>
        <end position="79"/>
    </location>
</feature>
<dbReference type="PANTHER" id="PTHR34477">
    <property type="entry name" value="UPF0213 PROTEIN YHBQ"/>
    <property type="match status" value="1"/>
</dbReference>
<dbReference type="InterPro" id="IPR050190">
    <property type="entry name" value="UPF0213_domain"/>
</dbReference>
<dbReference type="SUPFAM" id="SSF82771">
    <property type="entry name" value="GIY-YIG endonuclease"/>
    <property type="match status" value="1"/>
</dbReference>
<dbReference type="Pfam" id="PF01541">
    <property type="entry name" value="GIY-YIG"/>
    <property type="match status" value="1"/>
</dbReference>
<dbReference type="PANTHER" id="PTHR34477:SF1">
    <property type="entry name" value="UPF0213 PROTEIN YHBQ"/>
    <property type="match status" value="1"/>
</dbReference>
<comment type="similarity">
    <text evidence="1">Belongs to the UPF0213 family.</text>
</comment>
<dbReference type="InterPro" id="IPR035901">
    <property type="entry name" value="GIY-YIG_endonuc_sf"/>
</dbReference>
<accession>A0ABV2TYU3</accession>
<comment type="caution">
    <text evidence="3">The sequence shown here is derived from an EMBL/GenBank/DDBJ whole genome shotgun (WGS) entry which is preliminary data.</text>
</comment>
<dbReference type="Proteomes" id="UP001549773">
    <property type="component" value="Unassembled WGS sequence"/>
</dbReference>
<evidence type="ECO:0000313" key="3">
    <source>
        <dbReference type="EMBL" id="MET7030456.1"/>
    </source>
</evidence>
<dbReference type="PROSITE" id="PS50164">
    <property type="entry name" value="GIY_YIG"/>
    <property type="match status" value="1"/>
</dbReference>
<dbReference type="Gene3D" id="3.40.1440.10">
    <property type="entry name" value="GIY-YIG endonuclease"/>
    <property type="match status" value="1"/>
</dbReference>
<reference evidence="3 4" key="1">
    <citation type="submission" date="2024-07" db="EMBL/GenBank/DDBJ databases">
        <title>The genome sequence of type strain Sediminicola luteus GDMCC 1.2596T.</title>
        <authorList>
            <person name="Liu Y."/>
        </authorList>
    </citation>
    <scope>NUCLEOTIDE SEQUENCE [LARGE SCALE GENOMIC DNA]</scope>
    <source>
        <strain evidence="3 4">GDMCC 1.2596</strain>
    </source>
</reference>
<dbReference type="RefSeq" id="WP_354619254.1">
    <property type="nucleotide sequence ID" value="NZ_JBEWYP010000009.1"/>
</dbReference>
<organism evidence="3 4">
    <name type="scientific">Sediminicola luteus</name>
    <dbReference type="NCBI Taxonomy" id="319238"/>
    <lineage>
        <taxon>Bacteria</taxon>
        <taxon>Pseudomonadati</taxon>
        <taxon>Bacteroidota</taxon>
        <taxon>Flavobacteriia</taxon>
        <taxon>Flavobacteriales</taxon>
        <taxon>Flavobacteriaceae</taxon>
        <taxon>Sediminicola</taxon>
    </lineage>
</organism>
<evidence type="ECO:0000256" key="1">
    <source>
        <dbReference type="ARBA" id="ARBA00007435"/>
    </source>
</evidence>
<sequence length="94" mass="11274">MSHWIYILYSNSADKYYVGETSDPGNRLKQHLDHHFKTNYTKIANDWHIKLEKEVTSKEDAVYLERFVKRMKSRSFIEKLIDNPTILEDILNKN</sequence>
<gene>
    <name evidence="3" type="ORF">ABXZ32_13690</name>
</gene>
<name>A0ABV2TYU3_9FLAO</name>